<accession>A0A2K3UTJ2</accession>
<evidence type="ECO:0000259" key="4">
    <source>
        <dbReference type="Pfam" id="PF13649"/>
    </source>
</evidence>
<dbReference type="PANTHER" id="PTHR43464">
    <property type="entry name" value="METHYLTRANSFERASE"/>
    <property type="match status" value="1"/>
</dbReference>
<dbReference type="InterPro" id="IPR029063">
    <property type="entry name" value="SAM-dependent_MTases_sf"/>
</dbReference>
<sequence length="249" mass="27538">MEQVGTDRRVTREGSGWAGWGERAAGLRELMDDPHADPAALSRTYANFDRVNLVVSGWRRVYTRDLRPRLIRPGGARLLDIGCGGGDISRRLMAWAARDGLQLRIVGLDADPRAIAFARAQPTPPGLTFRTAMSGELRAGGERFDVVVSNHLLHHLQPEEFRALLADTEALCSGLAIHSDIERHPLAYAAFRVGTARGFGGSFIHVDGLRSIRRSYTHAELAEVAPPGWEARRQFPFRNLLTWRAPNGT</sequence>
<dbReference type="OrthoDB" id="9800454at2"/>
<dbReference type="CDD" id="cd02440">
    <property type="entry name" value="AdoMet_MTases"/>
    <property type="match status" value="1"/>
</dbReference>
<dbReference type="Proteomes" id="UP000236379">
    <property type="component" value="Unassembled WGS sequence"/>
</dbReference>
<name>A0A2K3UTJ2_9DEIO</name>
<comment type="caution">
    <text evidence="5">The sequence shown here is derived from an EMBL/GenBank/DDBJ whole genome shotgun (WGS) entry which is preliminary data.</text>
</comment>
<evidence type="ECO:0000313" key="5">
    <source>
        <dbReference type="EMBL" id="PNY79863.1"/>
    </source>
</evidence>
<dbReference type="NCBIfam" id="NF004851">
    <property type="entry name" value="PRK06202.1"/>
    <property type="match status" value="1"/>
</dbReference>
<organism evidence="5 6">
    <name type="scientific">Deinococcus koreensis</name>
    <dbReference type="NCBI Taxonomy" id="2054903"/>
    <lineage>
        <taxon>Bacteria</taxon>
        <taxon>Thermotogati</taxon>
        <taxon>Deinococcota</taxon>
        <taxon>Deinococci</taxon>
        <taxon>Deinococcales</taxon>
        <taxon>Deinococcaceae</taxon>
        <taxon>Deinococcus</taxon>
    </lineage>
</organism>
<keyword evidence="1 5" id="KW-0489">Methyltransferase</keyword>
<dbReference type="GO" id="GO:0008168">
    <property type="term" value="F:methyltransferase activity"/>
    <property type="evidence" value="ECO:0007669"/>
    <property type="project" value="UniProtKB-KW"/>
</dbReference>
<evidence type="ECO:0000256" key="3">
    <source>
        <dbReference type="ARBA" id="ARBA00022691"/>
    </source>
</evidence>
<evidence type="ECO:0000313" key="6">
    <source>
        <dbReference type="Proteomes" id="UP000236379"/>
    </source>
</evidence>
<gene>
    <name evidence="5" type="ORF">CVO96_18160</name>
</gene>
<evidence type="ECO:0000256" key="1">
    <source>
        <dbReference type="ARBA" id="ARBA00022603"/>
    </source>
</evidence>
<dbReference type="InterPro" id="IPR041698">
    <property type="entry name" value="Methyltransf_25"/>
</dbReference>
<proteinExistence type="predicted"/>
<reference evidence="5 6" key="1">
    <citation type="submission" date="2018-01" db="EMBL/GenBank/DDBJ databases">
        <title>Deinococcus koreensis sp. nov., a radiation-resistant bacterium isolated from river water.</title>
        <authorList>
            <person name="Choi A."/>
        </authorList>
    </citation>
    <scope>NUCLEOTIDE SEQUENCE [LARGE SCALE GENOMIC DNA]</scope>
    <source>
        <strain evidence="5 6">SJW1-2</strain>
    </source>
</reference>
<dbReference type="GO" id="GO:0032259">
    <property type="term" value="P:methylation"/>
    <property type="evidence" value="ECO:0007669"/>
    <property type="project" value="UniProtKB-KW"/>
</dbReference>
<dbReference type="PANTHER" id="PTHR43464:SF19">
    <property type="entry name" value="UBIQUINONE BIOSYNTHESIS O-METHYLTRANSFERASE, MITOCHONDRIAL"/>
    <property type="match status" value="1"/>
</dbReference>
<evidence type="ECO:0000256" key="2">
    <source>
        <dbReference type="ARBA" id="ARBA00022679"/>
    </source>
</evidence>
<feature type="domain" description="Methyltransferase" evidence="4">
    <location>
        <begin position="79"/>
        <end position="168"/>
    </location>
</feature>
<dbReference type="Pfam" id="PF13649">
    <property type="entry name" value="Methyltransf_25"/>
    <property type="match status" value="1"/>
</dbReference>
<keyword evidence="2 5" id="KW-0808">Transferase</keyword>
<keyword evidence="6" id="KW-1185">Reference proteome</keyword>
<protein>
    <submittedName>
        <fullName evidence="5">Methyltransferase</fullName>
    </submittedName>
</protein>
<dbReference type="Gene3D" id="3.40.50.150">
    <property type="entry name" value="Vaccinia Virus protein VP39"/>
    <property type="match status" value="1"/>
</dbReference>
<keyword evidence="3" id="KW-0949">S-adenosyl-L-methionine</keyword>
<dbReference type="RefSeq" id="WP_103313847.1">
    <property type="nucleotide sequence ID" value="NZ_PPPD01000002.1"/>
</dbReference>
<dbReference type="AlphaFoldDB" id="A0A2K3UTJ2"/>
<dbReference type="EMBL" id="PPPD01000002">
    <property type="protein sequence ID" value="PNY79863.1"/>
    <property type="molecule type" value="Genomic_DNA"/>
</dbReference>
<dbReference type="SUPFAM" id="SSF53335">
    <property type="entry name" value="S-adenosyl-L-methionine-dependent methyltransferases"/>
    <property type="match status" value="1"/>
</dbReference>